<dbReference type="OrthoDB" id="432381at2759"/>
<reference evidence="5 6" key="1">
    <citation type="journal article" date="2009" name="Science">
        <title>Green evolution and dynamic adaptations revealed by genomes of the marine picoeukaryotes Micromonas.</title>
        <authorList>
            <person name="Worden A.Z."/>
            <person name="Lee J.H."/>
            <person name="Mock T."/>
            <person name="Rouze P."/>
            <person name="Simmons M.P."/>
            <person name="Aerts A.L."/>
            <person name="Allen A.E."/>
            <person name="Cuvelier M.L."/>
            <person name="Derelle E."/>
            <person name="Everett M.V."/>
            <person name="Foulon E."/>
            <person name="Grimwood J."/>
            <person name="Gundlach H."/>
            <person name="Henrissat B."/>
            <person name="Napoli C."/>
            <person name="McDonald S.M."/>
            <person name="Parker M.S."/>
            <person name="Rombauts S."/>
            <person name="Salamov A."/>
            <person name="Von Dassow P."/>
            <person name="Badger J.H."/>
            <person name="Coutinho P.M."/>
            <person name="Demir E."/>
            <person name="Dubchak I."/>
            <person name="Gentemann C."/>
            <person name="Eikrem W."/>
            <person name="Gready J.E."/>
            <person name="John U."/>
            <person name="Lanier W."/>
            <person name="Lindquist E.A."/>
            <person name="Lucas S."/>
            <person name="Mayer K.F."/>
            <person name="Moreau H."/>
            <person name="Not F."/>
            <person name="Otillar R."/>
            <person name="Panaud O."/>
            <person name="Pangilinan J."/>
            <person name="Paulsen I."/>
            <person name="Piegu B."/>
            <person name="Poliakov A."/>
            <person name="Robbens S."/>
            <person name="Schmutz J."/>
            <person name="Toulza E."/>
            <person name="Wyss T."/>
            <person name="Zelensky A."/>
            <person name="Zhou K."/>
            <person name="Armbrust E.V."/>
            <person name="Bhattacharya D."/>
            <person name="Goodenough U.W."/>
            <person name="Van de Peer Y."/>
            <person name="Grigoriev I.V."/>
        </authorList>
    </citation>
    <scope>NUCLEOTIDE SEQUENCE [LARGE SCALE GENOMIC DNA]</scope>
    <source>
        <strain evidence="5 6">CCMP1545</strain>
    </source>
</reference>
<dbReference type="PANTHER" id="PTHR12304:SF59">
    <property type="entry name" value="INOSINE-URIDINE PREFERRING NUCLEOSIDE HYDROLASE FAMILY PROTEIN"/>
    <property type="match status" value="1"/>
</dbReference>
<dbReference type="Proteomes" id="UP000001876">
    <property type="component" value="Unassembled WGS sequence"/>
</dbReference>
<dbReference type="InterPro" id="IPR023186">
    <property type="entry name" value="IUNH"/>
</dbReference>
<dbReference type="GO" id="GO:0006152">
    <property type="term" value="P:purine nucleoside catabolic process"/>
    <property type="evidence" value="ECO:0007669"/>
    <property type="project" value="TreeGrafter"/>
</dbReference>
<evidence type="ECO:0000313" key="6">
    <source>
        <dbReference type="Proteomes" id="UP000001876"/>
    </source>
</evidence>
<keyword evidence="6" id="KW-1185">Reference proteome</keyword>
<dbReference type="SUPFAM" id="SSF53590">
    <property type="entry name" value="Nucleoside hydrolase"/>
    <property type="match status" value="1"/>
</dbReference>
<dbReference type="Pfam" id="PF01156">
    <property type="entry name" value="IU_nuc_hydro"/>
    <property type="match status" value="1"/>
</dbReference>
<proteinExistence type="inferred from homology"/>
<dbReference type="RefSeq" id="XP_003058397.1">
    <property type="nucleotide sequence ID" value="XM_003058351.1"/>
</dbReference>
<comment type="similarity">
    <text evidence="1">Belongs to the IUNH family.</text>
</comment>
<accession>C1MSX5</accession>
<protein>
    <submittedName>
        <fullName evidence="5">Predicted protein</fullName>
    </submittedName>
</protein>
<dbReference type="GeneID" id="9684197"/>
<dbReference type="STRING" id="564608.C1MSX5"/>
<dbReference type="Gene3D" id="3.90.245.10">
    <property type="entry name" value="Ribonucleoside hydrolase-like"/>
    <property type="match status" value="1"/>
</dbReference>
<sequence>IWLDCDPGHDDAMAIILATHYPDDVRHQEYVPHLVGVSTVCGNAPLEAATENALRVLHLVGKDDVPVFKGADKPLVRPRRNCPEIHGAGGLDGVVIPPADREANPGKAVHAIAEAVTRCKREHDARGRPKDAFKFKLVATGALTNVALFLSVYPELIPALSVVFMGGSMGRGNTGPVAEFNMQCDPEAAKCVFESGVDLTMVPLELTHTAIYTERVRDVWKKIIVHPSADGPWTPIVDAWMQFFAKTYEDVFGFEDGPPLHDPCAVLYAIDPELFEVEKMRVDVECASDLSAGQTVCDFWKQSGKPANCAV</sequence>
<dbReference type="GO" id="GO:0008477">
    <property type="term" value="F:purine nucleosidase activity"/>
    <property type="evidence" value="ECO:0007669"/>
    <property type="project" value="TreeGrafter"/>
</dbReference>
<dbReference type="GO" id="GO:0005829">
    <property type="term" value="C:cytosol"/>
    <property type="evidence" value="ECO:0007669"/>
    <property type="project" value="TreeGrafter"/>
</dbReference>
<dbReference type="KEGG" id="mpp:MICPUCDRAFT_5086"/>
<dbReference type="CDD" id="cd02651">
    <property type="entry name" value="nuc_hydro_IU_UC_XIUA"/>
    <property type="match status" value="1"/>
</dbReference>
<feature type="non-terminal residue" evidence="5">
    <location>
        <position position="1"/>
    </location>
</feature>
<dbReference type="AlphaFoldDB" id="C1MSX5"/>
<dbReference type="OMA" id="PRMWDIF"/>
<dbReference type="EMBL" id="GG663739">
    <property type="protein sequence ID" value="EEH56852.1"/>
    <property type="molecule type" value="Genomic_DNA"/>
</dbReference>
<keyword evidence="3" id="KW-0326">Glycosidase</keyword>
<dbReference type="PANTHER" id="PTHR12304">
    <property type="entry name" value="INOSINE-URIDINE PREFERRING NUCLEOSIDE HYDROLASE"/>
    <property type="match status" value="1"/>
</dbReference>
<organism evidence="6">
    <name type="scientific">Micromonas pusilla (strain CCMP1545)</name>
    <name type="common">Picoplanktonic green alga</name>
    <dbReference type="NCBI Taxonomy" id="564608"/>
    <lineage>
        <taxon>Eukaryota</taxon>
        <taxon>Viridiplantae</taxon>
        <taxon>Chlorophyta</taxon>
        <taxon>Mamiellophyceae</taxon>
        <taxon>Mamiellales</taxon>
        <taxon>Mamiellaceae</taxon>
        <taxon>Micromonas</taxon>
    </lineage>
</organism>
<feature type="domain" description="Inosine/uridine-preferring nucleoside hydrolase" evidence="4">
    <location>
        <begin position="1"/>
        <end position="311"/>
    </location>
</feature>
<evidence type="ECO:0000256" key="2">
    <source>
        <dbReference type="ARBA" id="ARBA00022801"/>
    </source>
</evidence>
<evidence type="ECO:0000313" key="5">
    <source>
        <dbReference type="EMBL" id="EEH56852.1"/>
    </source>
</evidence>
<gene>
    <name evidence="5" type="ORF">MICPUCDRAFT_5086</name>
</gene>
<dbReference type="InterPro" id="IPR036452">
    <property type="entry name" value="Ribo_hydro-like"/>
</dbReference>
<evidence type="ECO:0000259" key="4">
    <source>
        <dbReference type="Pfam" id="PF01156"/>
    </source>
</evidence>
<evidence type="ECO:0000256" key="1">
    <source>
        <dbReference type="ARBA" id="ARBA00009176"/>
    </source>
</evidence>
<keyword evidence="2" id="KW-0378">Hydrolase</keyword>
<name>C1MSX5_MICPC</name>
<dbReference type="InterPro" id="IPR001910">
    <property type="entry name" value="Inosine/uridine_hydrolase_dom"/>
</dbReference>
<dbReference type="eggNOG" id="KOG2938">
    <property type="taxonomic scope" value="Eukaryota"/>
</dbReference>
<feature type="non-terminal residue" evidence="5">
    <location>
        <position position="311"/>
    </location>
</feature>
<evidence type="ECO:0000256" key="3">
    <source>
        <dbReference type="ARBA" id="ARBA00023295"/>
    </source>
</evidence>